<dbReference type="EMBL" id="KI392567">
    <property type="protein sequence ID" value="ERN13600.1"/>
    <property type="molecule type" value="Genomic_DNA"/>
</dbReference>
<protein>
    <recommendedName>
        <fullName evidence="3">Haloacid dehalogenase-like hydrolase family protein</fullName>
    </recommendedName>
</protein>
<name>W1Q0Q6_AMBTC</name>
<gene>
    <name evidence="1" type="ORF">AMTR_s00049p00054760</name>
</gene>
<dbReference type="STRING" id="13333.W1Q0Q6"/>
<dbReference type="Pfam" id="PF13242">
    <property type="entry name" value="Hydrolase_like"/>
    <property type="match status" value="1"/>
</dbReference>
<dbReference type="InterPro" id="IPR023214">
    <property type="entry name" value="HAD_sf"/>
</dbReference>
<keyword evidence="2" id="KW-1185">Reference proteome</keyword>
<accession>W1Q0Q6</accession>
<dbReference type="eggNOG" id="ENOG502S0Q8">
    <property type="taxonomic scope" value="Eukaryota"/>
</dbReference>
<dbReference type="SUPFAM" id="SSF56784">
    <property type="entry name" value="HAD-like"/>
    <property type="match status" value="1"/>
</dbReference>
<evidence type="ECO:0000313" key="2">
    <source>
        <dbReference type="Proteomes" id="UP000017836"/>
    </source>
</evidence>
<dbReference type="OMA" id="IEFGKSH"/>
<dbReference type="Gramene" id="ERN13600">
    <property type="protein sequence ID" value="ERN13600"/>
    <property type="gene ID" value="AMTR_s00049p00054760"/>
</dbReference>
<evidence type="ECO:0000313" key="1">
    <source>
        <dbReference type="EMBL" id="ERN13600.1"/>
    </source>
</evidence>
<dbReference type="Proteomes" id="UP000017836">
    <property type="component" value="Unassembled WGS sequence"/>
</dbReference>
<reference evidence="2" key="1">
    <citation type="journal article" date="2013" name="Science">
        <title>The Amborella genome and the evolution of flowering plants.</title>
        <authorList>
            <consortium name="Amborella Genome Project"/>
        </authorList>
    </citation>
    <scope>NUCLEOTIDE SEQUENCE [LARGE SCALE GENOMIC DNA]</scope>
</reference>
<proteinExistence type="predicted"/>
<dbReference type="Gene3D" id="3.40.50.1000">
    <property type="entry name" value="HAD superfamily/HAD-like"/>
    <property type="match status" value="1"/>
</dbReference>
<evidence type="ECO:0008006" key="3">
    <source>
        <dbReference type="Google" id="ProtNLM"/>
    </source>
</evidence>
<dbReference type="InterPro" id="IPR036412">
    <property type="entry name" value="HAD-like_sf"/>
</dbReference>
<dbReference type="HOGENOM" id="CLU_2213473_0_0_1"/>
<sequence length="107" mass="11341">MEGLGIRKYFTVPNFGGFGSDHFDRGQLVKIAADRAEKMFPGEIGVRVHVGDTPNDIKAAEFGGALPIGVGTGIFTREELEQASTSGKAAILDDLADISAFMKLLGI</sequence>
<dbReference type="AlphaFoldDB" id="W1Q0Q6"/>
<organism evidence="1 2">
    <name type="scientific">Amborella trichopoda</name>
    <dbReference type="NCBI Taxonomy" id="13333"/>
    <lineage>
        <taxon>Eukaryota</taxon>
        <taxon>Viridiplantae</taxon>
        <taxon>Streptophyta</taxon>
        <taxon>Embryophyta</taxon>
        <taxon>Tracheophyta</taxon>
        <taxon>Spermatophyta</taxon>
        <taxon>Magnoliopsida</taxon>
        <taxon>Amborellales</taxon>
        <taxon>Amborellaceae</taxon>
        <taxon>Amborella</taxon>
    </lineage>
</organism>